<dbReference type="RefSeq" id="WP_166354321.1">
    <property type="nucleotide sequence ID" value="NZ_CP049701.1"/>
</dbReference>
<name>A0A7Z0TWC0_9BRAD</name>
<dbReference type="Pfam" id="PF13154">
    <property type="entry name" value="DUF3991"/>
    <property type="match status" value="1"/>
</dbReference>
<evidence type="ECO:0000256" key="1">
    <source>
        <dbReference type="SAM" id="MobiDB-lite"/>
    </source>
</evidence>
<evidence type="ECO:0000313" key="3">
    <source>
        <dbReference type="EMBL" id="NYY96482.1"/>
    </source>
</evidence>
<reference evidence="3" key="2">
    <citation type="submission" date="2020-06" db="EMBL/GenBank/DDBJ databases">
        <title>Whole Genome Sequence of Bradyrhizobium sp. Strain 323S2.</title>
        <authorList>
            <person name="Bromfield E.S.P."/>
        </authorList>
    </citation>
    <scope>NUCLEOTIDE SEQUENCE [LARGE SCALE GENOMIC DNA]</scope>
    <source>
        <strain evidence="3">323S2</strain>
    </source>
</reference>
<dbReference type="EMBL" id="JACBFH010000003">
    <property type="protein sequence ID" value="NYY96482.1"/>
    <property type="molecule type" value="Genomic_DNA"/>
</dbReference>
<reference evidence="4 5" key="1">
    <citation type="journal article" date="2017" name="Syst. Appl. Microbiol.">
        <title>Soybeans inoculated with root zone soils of Canadian native legumes harbour diverse and novel Bradyrhizobium spp. that possess agricultural potential.</title>
        <authorList>
            <person name="Bromfield E.S.P."/>
            <person name="Cloutier S."/>
            <person name="Tambong J.T."/>
            <person name="Tran Thi T.V."/>
        </authorList>
    </citation>
    <scope>NUCLEOTIDE SEQUENCE [LARGE SCALE GENOMIC DNA]</scope>
    <source>
        <strain evidence="4 5">323S2</strain>
    </source>
</reference>
<accession>A0A7Z0TWC0</accession>
<keyword evidence="4" id="KW-0614">Plasmid</keyword>
<reference evidence="4 5" key="3">
    <citation type="journal article" date="2022" name="Int. J. Syst. Evol. Microbiol.">
        <title>Strains of Bradyrhizobium barranii sp. nov. associated with legumes native to Canada are symbionts of soybeans and belong to different subspecies (subsp. barranii subsp. nov. and subsp. apii subsp. nov.) and symbiovars (sv. glycinearum and sv. septentrionale).</title>
        <authorList>
            <person name="Bromfield E.S.P."/>
            <person name="Cloutier S."/>
            <person name="Wasai-Hara S."/>
            <person name="Minamisawa K."/>
        </authorList>
    </citation>
    <scope>NUCLEOTIDE SEQUENCE [LARGE SCALE GENOMIC DNA]</scope>
    <source>
        <strain evidence="5">323S2</strain>
        <plasmid evidence="4 5">pBb323S2b</plasmid>
    </source>
</reference>
<dbReference type="Gene3D" id="3.40.1360.10">
    <property type="match status" value="1"/>
</dbReference>
<proteinExistence type="predicted"/>
<protein>
    <submittedName>
        <fullName evidence="4">DUF3991 and toprim domain-containing protein</fullName>
    </submittedName>
    <submittedName>
        <fullName evidence="3">DUF3991 domain-containing protein</fullName>
    </submittedName>
</protein>
<gene>
    <name evidence="4" type="ORF">G6321_00054625</name>
    <name evidence="3" type="ORF">G6321_51710</name>
</gene>
<dbReference type="EMBL" id="CP088281">
    <property type="protein sequence ID" value="UGX99507.1"/>
    <property type="molecule type" value="Genomic_DNA"/>
</dbReference>
<feature type="region of interest" description="Disordered" evidence="1">
    <location>
        <begin position="96"/>
        <end position="123"/>
    </location>
</feature>
<dbReference type="InterPro" id="IPR025054">
    <property type="entry name" value="DUF3991"/>
</dbReference>
<dbReference type="Pfam" id="PF13155">
    <property type="entry name" value="Toprim_2"/>
    <property type="match status" value="1"/>
</dbReference>
<evidence type="ECO:0000259" key="2">
    <source>
        <dbReference type="Pfam" id="PF13154"/>
    </source>
</evidence>
<feature type="domain" description="DUF3991" evidence="2">
    <location>
        <begin position="128"/>
        <end position="197"/>
    </location>
</feature>
<evidence type="ECO:0000313" key="4">
    <source>
        <dbReference type="EMBL" id="UGX99507.1"/>
    </source>
</evidence>
<geneLocation type="plasmid" evidence="4 5">
    <name>pBb323S2b</name>
</geneLocation>
<organism evidence="3">
    <name type="scientific">Bradyrhizobium barranii subsp. barranii</name>
    <dbReference type="NCBI Taxonomy" id="2823807"/>
    <lineage>
        <taxon>Bacteria</taxon>
        <taxon>Pseudomonadati</taxon>
        <taxon>Pseudomonadota</taxon>
        <taxon>Alphaproteobacteria</taxon>
        <taxon>Hyphomicrobiales</taxon>
        <taxon>Nitrobacteraceae</taxon>
        <taxon>Bradyrhizobium</taxon>
        <taxon>Bradyrhizobium barranii</taxon>
    </lineage>
</organism>
<dbReference type="AlphaFoldDB" id="A0A7Z0TWC0"/>
<sequence length="301" mass="31952">MTTGDKDQLKAKVLCAALLDASGWKVDLRESTVKATKYRRGDGEIIIVIHQGRGWFDPTSDAKGDVFSLAEHLGAQDFGSALKTVSGLVGYQPTAPAWQRKSTRRPAAGVSSRWSGRPRPAPGSPTWTYLTKVRAVPEPVIAFANAAGRLREGPKGSVWAAHFDSCGQVVGWEERGPNWRGFATGGAKALFLLGTETARRVCVTEAAIDALSLAGIEGCRSDTMYASTAGGWAPATECALTALASRPRTELVAACDANDQGDAYAARLRDIAATAGASFVRLWPDAIDWNEQLVNSAATSD</sequence>
<evidence type="ECO:0000313" key="5">
    <source>
        <dbReference type="Proteomes" id="UP000564836"/>
    </source>
</evidence>
<dbReference type="Proteomes" id="UP000564836">
    <property type="component" value="Plasmid pBb323S2b"/>
</dbReference>